<evidence type="ECO:0000313" key="7">
    <source>
        <dbReference type="Proteomes" id="UP000030816"/>
    </source>
</evidence>
<dbReference type="RefSeq" id="XP_040675628.1">
    <property type="nucleotide sequence ID" value="XM_040826415.1"/>
</dbReference>
<dbReference type="PANTHER" id="PTHR24321:SF8">
    <property type="entry name" value="ESTRADIOL 17-BETA-DEHYDROGENASE 8-RELATED"/>
    <property type="match status" value="1"/>
</dbReference>
<protein>
    <recommendedName>
        <fullName evidence="2">Hydroxynaphthalene reductase-like protein Arp2</fullName>
    </recommendedName>
</protein>
<dbReference type="Proteomes" id="UP000030816">
    <property type="component" value="Unassembled WGS sequence"/>
</dbReference>
<dbReference type="PRINTS" id="PR00081">
    <property type="entry name" value="GDHRDH"/>
</dbReference>
<gene>
    <name evidence="6" type="ORF">MAM_07617</name>
</gene>
<dbReference type="PANTHER" id="PTHR24321">
    <property type="entry name" value="DEHYDROGENASES, SHORT CHAIN"/>
    <property type="match status" value="1"/>
</dbReference>
<accession>A0A0B2WM43</accession>
<keyword evidence="4" id="KW-0560">Oxidoreductase</keyword>
<dbReference type="InterPro" id="IPR002347">
    <property type="entry name" value="SDR_fam"/>
</dbReference>
<evidence type="ECO:0000256" key="2">
    <source>
        <dbReference type="ARBA" id="ARBA00015194"/>
    </source>
</evidence>
<proteinExistence type="inferred from homology"/>
<organism evidence="6 7">
    <name type="scientific">Metarhizium album (strain ARSEF 1941)</name>
    <dbReference type="NCBI Taxonomy" id="1081103"/>
    <lineage>
        <taxon>Eukaryota</taxon>
        <taxon>Fungi</taxon>
        <taxon>Dikarya</taxon>
        <taxon>Ascomycota</taxon>
        <taxon>Pezizomycotina</taxon>
        <taxon>Sordariomycetes</taxon>
        <taxon>Hypocreomycetidae</taxon>
        <taxon>Hypocreales</taxon>
        <taxon>Clavicipitaceae</taxon>
        <taxon>Metarhizium</taxon>
    </lineage>
</organism>
<dbReference type="GO" id="GO:0016491">
    <property type="term" value="F:oxidoreductase activity"/>
    <property type="evidence" value="ECO:0007669"/>
    <property type="project" value="UniProtKB-KW"/>
</dbReference>
<dbReference type="STRING" id="1081103.A0A0B2WM43"/>
<dbReference type="CDD" id="cd05233">
    <property type="entry name" value="SDR_c"/>
    <property type="match status" value="1"/>
</dbReference>
<dbReference type="AlphaFoldDB" id="A0A0B2WM43"/>
<comment type="function">
    <text evidence="5">Hydroxynaphthalene reductase-like protein; part of the Pks2 gene cluster that mediates the formation of infectious structures (appressoria), enabling these fungi to kill insects faster. The product of the Pks2 gene cluster is different from the one of Pks1 and has still not been identified.</text>
</comment>
<evidence type="ECO:0000313" key="6">
    <source>
        <dbReference type="EMBL" id="KHN94562.1"/>
    </source>
</evidence>
<dbReference type="SUPFAM" id="SSF51735">
    <property type="entry name" value="NAD(P)-binding Rossmann-fold domains"/>
    <property type="match status" value="1"/>
</dbReference>
<comment type="similarity">
    <text evidence="1">Belongs to the short-chain dehydrogenases/reductases (SDR) family.</text>
</comment>
<evidence type="ECO:0000256" key="3">
    <source>
        <dbReference type="ARBA" id="ARBA00022857"/>
    </source>
</evidence>
<evidence type="ECO:0000256" key="1">
    <source>
        <dbReference type="ARBA" id="ARBA00006484"/>
    </source>
</evidence>
<dbReference type="HOGENOM" id="CLU_010194_1_0_1"/>
<keyword evidence="3" id="KW-0521">NADP</keyword>
<dbReference type="InterPro" id="IPR020904">
    <property type="entry name" value="Sc_DH/Rdtase_CS"/>
</dbReference>
<dbReference type="GeneID" id="63742072"/>
<dbReference type="InterPro" id="IPR036291">
    <property type="entry name" value="NAD(P)-bd_dom_sf"/>
</dbReference>
<reference evidence="6 7" key="1">
    <citation type="journal article" date="2014" name="Proc. Natl. Acad. Sci. U.S.A.">
        <title>Trajectory and genomic determinants of fungal-pathogen speciation and host adaptation.</title>
        <authorList>
            <person name="Hu X."/>
            <person name="Xiao G."/>
            <person name="Zheng P."/>
            <person name="Shang Y."/>
            <person name="Su Y."/>
            <person name="Zhang X."/>
            <person name="Liu X."/>
            <person name="Zhan S."/>
            <person name="St Leger R.J."/>
            <person name="Wang C."/>
        </authorList>
    </citation>
    <scope>NUCLEOTIDE SEQUENCE [LARGE SCALE GENOMIC DNA]</scope>
    <source>
        <strain evidence="6 7">ARSEF 1941</strain>
    </source>
</reference>
<dbReference type="EMBL" id="AZHE01000033">
    <property type="protein sequence ID" value="KHN94562.1"/>
    <property type="molecule type" value="Genomic_DNA"/>
</dbReference>
<dbReference type="PROSITE" id="PS00061">
    <property type="entry name" value="ADH_SHORT"/>
    <property type="match status" value="1"/>
</dbReference>
<keyword evidence="7" id="KW-1185">Reference proteome</keyword>
<evidence type="ECO:0000256" key="4">
    <source>
        <dbReference type="ARBA" id="ARBA00023002"/>
    </source>
</evidence>
<sequence>MSLAGKAFIVTGGASGIGRSAVRKLLGLAAEVHVVDAASDVATHEGLAGRQRNHANVDVASRAQVRNVLDRIAAQSDAPLGGLVHCAAILRPTEASEAGDDQLRRLWDVNVVGTWNVNTELYRLVRAARGSGSGSGSGSGARPSVDALASIVNMASMASLRGIPDVPGYVATKHAVLGLSRSFAQSWASVGLRVNCVAPGAVNTPMIRGMVIDAGSPYKGVLRHVLEPDEVADTIVFLLGEGSSAITGQVVEVNGGWP</sequence>
<evidence type="ECO:0000256" key="5">
    <source>
        <dbReference type="ARBA" id="ARBA00046017"/>
    </source>
</evidence>
<dbReference type="OrthoDB" id="1669814at2759"/>
<dbReference type="Pfam" id="PF13561">
    <property type="entry name" value="adh_short_C2"/>
    <property type="match status" value="1"/>
</dbReference>
<comment type="caution">
    <text evidence="6">The sequence shown here is derived from an EMBL/GenBank/DDBJ whole genome shotgun (WGS) entry which is preliminary data.</text>
</comment>
<name>A0A0B2WM43_METAS</name>
<dbReference type="Gene3D" id="3.40.50.720">
    <property type="entry name" value="NAD(P)-binding Rossmann-like Domain"/>
    <property type="match status" value="1"/>
</dbReference>